<sequence>MSTTAKVVATACAVAVIVACALVVTVNRFNAAEIESLREGADARGQSYELEIHDPVFNTYSFRVTES</sequence>
<dbReference type="OrthoDB" id="4425759at2"/>
<dbReference type="Proteomes" id="UP000185434">
    <property type="component" value="Chromosome"/>
</dbReference>
<dbReference type="PROSITE" id="PS51257">
    <property type="entry name" value="PROKAR_LIPOPROTEIN"/>
    <property type="match status" value="1"/>
</dbReference>
<gene>
    <name evidence="1" type="ORF">CFRA_02800</name>
</gene>
<accession>A0A1L7CRB8</accession>
<dbReference type="AlphaFoldDB" id="A0A1L7CRB8"/>
<evidence type="ECO:0008006" key="3">
    <source>
        <dbReference type="Google" id="ProtNLM"/>
    </source>
</evidence>
<evidence type="ECO:0000313" key="2">
    <source>
        <dbReference type="Proteomes" id="UP000185434"/>
    </source>
</evidence>
<proteinExistence type="predicted"/>
<evidence type="ECO:0000313" key="1">
    <source>
        <dbReference type="EMBL" id="APT88378.1"/>
    </source>
</evidence>
<dbReference type="KEGG" id="cfk:CFRA_02800"/>
<keyword evidence="2" id="KW-1185">Reference proteome</keyword>
<dbReference type="RefSeq" id="WP_075663357.1">
    <property type="nucleotide sequence ID" value="NZ_CP009247.1"/>
</dbReference>
<organism evidence="1 2">
    <name type="scientific">Corynebacterium frankenforstense DSM 45800</name>
    <dbReference type="NCBI Taxonomy" id="1437875"/>
    <lineage>
        <taxon>Bacteria</taxon>
        <taxon>Bacillati</taxon>
        <taxon>Actinomycetota</taxon>
        <taxon>Actinomycetes</taxon>
        <taxon>Mycobacteriales</taxon>
        <taxon>Corynebacteriaceae</taxon>
        <taxon>Corynebacterium</taxon>
    </lineage>
</organism>
<reference evidence="1 2" key="1">
    <citation type="submission" date="2014-08" db="EMBL/GenBank/DDBJ databases">
        <title>Complete genome sequence of Corynebacterium frankenforstense ST18(T) (=DSM 45800(T)), isolated from raw cow milk.</title>
        <authorList>
            <person name="Ruckert C."/>
            <person name="Albersmeier A."/>
            <person name="Winkler A."/>
            <person name="Lipski A."/>
            <person name="Kalinowski J."/>
        </authorList>
    </citation>
    <scope>NUCLEOTIDE SEQUENCE [LARGE SCALE GENOMIC DNA]</scope>
    <source>
        <strain evidence="1 2">ST18</strain>
    </source>
</reference>
<name>A0A1L7CRB8_9CORY</name>
<protein>
    <recommendedName>
        <fullName evidence="3">DUF4307 domain-containing protein</fullName>
    </recommendedName>
</protein>
<dbReference type="EMBL" id="CP009247">
    <property type="protein sequence ID" value="APT88378.1"/>
    <property type="molecule type" value="Genomic_DNA"/>
</dbReference>